<dbReference type="Gene3D" id="1.10.150.130">
    <property type="match status" value="1"/>
</dbReference>
<dbReference type="Pfam" id="PF00589">
    <property type="entry name" value="Phage_integrase"/>
    <property type="match status" value="1"/>
</dbReference>
<dbReference type="Proteomes" id="UP001602013">
    <property type="component" value="Unassembled WGS sequence"/>
</dbReference>
<comment type="caution">
    <text evidence="7">The sequence shown here is derived from an EMBL/GenBank/DDBJ whole genome shotgun (WGS) entry which is preliminary data.</text>
</comment>
<evidence type="ECO:0000256" key="1">
    <source>
        <dbReference type="ARBA" id="ARBA00008857"/>
    </source>
</evidence>
<evidence type="ECO:0000256" key="3">
    <source>
        <dbReference type="ARBA" id="ARBA00023172"/>
    </source>
</evidence>
<evidence type="ECO:0000256" key="4">
    <source>
        <dbReference type="PROSITE-ProRule" id="PRU01248"/>
    </source>
</evidence>
<keyword evidence="2 4" id="KW-0238">DNA-binding</keyword>
<gene>
    <name evidence="7" type="ORF">ACFYXI_17950</name>
</gene>
<evidence type="ECO:0000259" key="6">
    <source>
        <dbReference type="PROSITE" id="PS51900"/>
    </source>
</evidence>
<feature type="domain" description="Tyr recombinase" evidence="5">
    <location>
        <begin position="187"/>
        <end position="373"/>
    </location>
</feature>
<dbReference type="CDD" id="cd01189">
    <property type="entry name" value="INT_ICEBs1_C_like"/>
    <property type="match status" value="1"/>
</dbReference>
<dbReference type="PANTHER" id="PTHR30349">
    <property type="entry name" value="PHAGE INTEGRASE-RELATED"/>
    <property type="match status" value="1"/>
</dbReference>
<dbReference type="InterPro" id="IPR013762">
    <property type="entry name" value="Integrase-like_cat_sf"/>
</dbReference>
<dbReference type="InterPro" id="IPR002104">
    <property type="entry name" value="Integrase_catalytic"/>
</dbReference>
<proteinExistence type="inferred from homology"/>
<accession>A0ABW6SUH5</accession>
<comment type="similarity">
    <text evidence="1">Belongs to the 'phage' integrase family.</text>
</comment>
<evidence type="ECO:0000259" key="5">
    <source>
        <dbReference type="PROSITE" id="PS51898"/>
    </source>
</evidence>
<feature type="domain" description="Core-binding (CB)" evidence="6">
    <location>
        <begin position="81"/>
        <end position="166"/>
    </location>
</feature>
<dbReference type="InterPro" id="IPR010998">
    <property type="entry name" value="Integrase_recombinase_N"/>
</dbReference>
<reference evidence="7 8" key="1">
    <citation type="submission" date="2024-10" db="EMBL/GenBank/DDBJ databases">
        <title>The Natural Products Discovery Center: Release of the First 8490 Sequenced Strains for Exploring Actinobacteria Biosynthetic Diversity.</title>
        <authorList>
            <person name="Kalkreuter E."/>
            <person name="Kautsar S.A."/>
            <person name="Yang D."/>
            <person name="Bader C.D."/>
            <person name="Teijaro C.N."/>
            <person name="Fluegel L."/>
            <person name="Davis C.M."/>
            <person name="Simpson J.R."/>
            <person name="Lauterbach L."/>
            <person name="Steele A.D."/>
            <person name="Gui C."/>
            <person name="Meng S."/>
            <person name="Li G."/>
            <person name="Viehrig K."/>
            <person name="Ye F."/>
            <person name="Su P."/>
            <person name="Kiefer A.F."/>
            <person name="Nichols A."/>
            <person name="Cepeda A.J."/>
            <person name="Yan W."/>
            <person name="Fan B."/>
            <person name="Jiang Y."/>
            <person name="Adhikari A."/>
            <person name="Zheng C.-J."/>
            <person name="Schuster L."/>
            <person name="Cowan T.M."/>
            <person name="Smanski M.J."/>
            <person name="Chevrette M.G."/>
            <person name="De Carvalho L.P.S."/>
            <person name="Shen B."/>
        </authorList>
    </citation>
    <scope>NUCLEOTIDE SEQUENCE [LARGE SCALE GENOMIC DNA]</scope>
    <source>
        <strain evidence="7 8">NPDC002173</strain>
    </source>
</reference>
<name>A0ABW6SUH5_9ACTN</name>
<dbReference type="InterPro" id="IPR050090">
    <property type="entry name" value="Tyrosine_recombinase_XerCD"/>
</dbReference>
<dbReference type="EMBL" id="JBIASD010000011">
    <property type="protein sequence ID" value="MFF3667483.1"/>
    <property type="molecule type" value="Genomic_DNA"/>
</dbReference>
<dbReference type="PROSITE" id="PS51898">
    <property type="entry name" value="TYR_RECOMBINASE"/>
    <property type="match status" value="1"/>
</dbReference>
<dbReference type="PROSITE" id="PS51900">
    <property type="entry name" value="CB"/>
    <property type="match status" value="1"/>
</dbReference>
<dbReference type="PANTHER" id="PTHR30349:SF41">
    <property type="entry name" value="INTEGRASE_RECOMBINASE PROTEIN MJ0367-RELATED"/>
    <property type="match status" value="1"/>
</dbReference>
<dbReference type="InterPro" id="IPR011010">
    <property type="entry name" value="DNA_brk_join_enz"/>
</dbReference>
<evidence type="ECO:0000256" key="2">
    <source>
        <dbReference type="ARBA" id="ARBA00023125"/>
    </source>
</evidence>
<evidence type="ECO:0000313" key="7">
    <source>
        <dbReference type="EMBL" id="MFF3667483.1"/>
    </source>
</evidence>
<dbReference type="InterPro" id="IPR044068">
    <property type="entry name" value="CB"/>
</dbReference>
<organism evidence="7 8">
    <name type="scientific">Microtetraspora malaysiensis</name>
    <dbReference type="NCBI Taxonomy" id="161358"/>
    <lineage>
        <taxon>Bacteria</taxon>
        <taxon>Bacillati</taxon>
        <taxon>Actinomycetota</taxon>
        <taxon>Actinomycetes</taxon>
        <taxon>Streptosporangiales</taxon>
        <taxon>Streptosporangiaceae</taxon>
        <taxon>Microtetraspora</taxon>
    </lineage>
</organism>
<keyword evidence="3" id="KW-0233">DNA recombination</keyword>
<evidence type="ECO:0000313" key="8">
    <source>
        <dbReference type="Proteomes" id="UP001602013"/>
    </source>
</evidence>
<protein>
    <submittedName>
        <fullName evidence="7">Tyrosine-type recombinase/integrase</fullName>
    </submittedName>
</protein>
<dbReference type="RefSeq" id="WP_387412457.1">
    <property type="nucleotide sequence ID" value="NZ_JBIASD010000011.1"/>
</dbReference>
<keyword evidence="8" id="KW-1185">Reference proteome</keyword>
<dbReference type="Gene3D" id="1.10.443.10">
    <property type="entry name" value="Intergrase catalytic core"/>
    <property type="match status" value="1"/>
</dbReference>
<dbReference type="SUPFAM" id="SSF56349">
    <property type="entry name" value="DNA breaking-rejoining enzymes"/>
    <property type="match status" value="1"/>
</dbReference>
<sequence length="390" mass="43567">MARVRDLWFCTVKGSGGQQIRQKTDRHPDNGGAKDAKRWLALWIGPNGRESSKAFARKIDAENYGITMEADRLRGVYVDAREGKVKLREYGEDKWFPSQVHLRGNSISTYETHLRSRIYPLLGERRMNSLTRSDMKAFVASISRELAPSTVHTVFAVLRSMMQSAVDDGVIPANPCSRVPLPRVEQRVIQPLSVTAVLALADAITPRYKLTVWLGAGLGLREGEALGLTSPRVDFLRHRVHVHEQMQATKLVPLKTRASRRTVPADDFVLEQITAHMQRYALGENDVLVTNRSGRPVQRSTFGTCWRAAVAAAGLPRGTRFHDLRHFYASSLIRANLNPKVIQTRLGHATIAETMDTYGHLFPDDEDLGRGAVETMIVSALAEQHRNSGT</sequence>